<keyword evidence="5" id="KW-0436">Ligase</keyword>
<comment type="pathway">
    <text evidence="1">Cofactor biosynthesis; tetrahydrofolylpolyglutamate biosynthesis.</text>
</comment>
<comment type="catalytic activity">
    <reaction evidence="12">
        <text>(6S)-5,6,7,8-tetrahydrofolyl-(gamma-L-Glu)(n) + L-glutamate + ATP = (6S)-5,6,7,8-tetrahydrofolyl-(gamma-L-Glu)(n+1) + ADP + phosphate + H(+)</text>
        <dbReference type="Rhea" id="RHEA:10580"/>
        <dbReference type="Rhea" id="RHEA-COMP:14738"/>
        <dbReference type="Rhea" id="RHEA-COMP:14740"/>
        <dbReference type="ChEBI" id="CHEBI:15378"/>
        <dbReference type="ChEBI" id="CHEBI:29985"/>
        <dbReference type="ChEBI" id="CHEBI:30616"/>
        <dbReference type="ChEBI" id="CHEBI:43474"/>
        <dbReference type="ChEBI" id="CHEBI:141005"/>
        <dbReference type="ChEBI" id="CHEBI:456216"/>
        <dbReference type="EC" id="6.3.2.17"/>
    </reaction>
</comment>
<dbReference type="PANTHER" id="PTHR11136">
    <property type="entry name" value="FOLYLPOLYGLUTAMATE SYNTHASE-RELATED"/>
    <property type="match status" value="1"/>
</dbReference>
<dbReference type="SUPFAM" id="SSF53244">
    <property type="entry name" value="MurD-like peptide ligases, peptide-binding domain"/>
    <property type="match status" value="1"/>
</dbReference>
<dbReference type="OrthoDB" id="5212574at2759"/>
<evidence type="ECO:0000256" key="10">
    <source>
        <dbReference type="ARBA" id="ARBA00030592"/>
    </source>
</evidence>
<dbReference type="GO" id="GO:0004326">
    <property type="term" value="F:tetrahydrofolylpolyglutamate synthase activity"/>
    <property type="evidence" value="ECO:0007669"/>
    <property type="project" value="UniProtKB-EC"/>
</dbReference>
<gene>
    <name evidence="14" type="ORF">AAL_06303</name>
</gene>
<evidence type="ECO:0000256" key="12">
    <source>
        <dbReference type="ARBA" id="ARBA00047493"/>
    </source>
</evidence>
<evidence type="ECO:0000256" key="13">
    <source>
        <dbReference type="SAM" id="MobiDB-lite"/>
    </source>
</evidence>
<dbReference type="UniPathway" id="UPA00850"/>
<comment type="caution">
    <text evidence="14">The sequence shown here is derived from an EMBL/GenBank/DDBJ whole genome shotgun (WGS) entry which is preliminary data.</text>
</comment>
<evidence type="ECO:0000256" key="8">
    <source>
        <dbReference type="ARBA" id="ARBA00022840"/>
    </source>
</evidence>
<dbReference type="EMBL" id="AZGY01000016">
    <property type="protein sequence ID" value="KZZ92093.1"/>
    <property type="molecule type" value="Genomic_DNA"/>
</dbReference>
<reference evidence="14 15" key="1">
    <citation type="journal article" date="2016" name="Genome Biol. Evol.">
        <title>Divergent and convergent evolution of fungal pathogenicity.</title>
        <authorList>
            <person name="Shang Y."/>
            <person name="Xiao G."/>
            <person name="Zheng P."/>
            <person name="Cen K."/>
            <person name="Zhan S."/>
            <person name="Wang C."/>
        </authorList>
    </citation>
    <scope>NUCLEOTIDE SEQUENCE [LARGE SCALE GENOMIC DNA]</scope>
    <source>
        <strain evidence="14 15">RCEF 2490</strain>
    </source>
</reference>
<keyword evidence="6" id="KW-0479">Metal-binding</keyword>
<evidence type="ECO:0000256" key="3">
    <source>
        <dbReference type="ARBA" id="ARBA00013025"/>
    </source>
</evidence>
<evidence type="ECO:0000256" key="2">
    <source>
        <dbReference type="ARBA" id="ARBA00008276"/>
    </source>
</evidence>
<keyword evidence="15" id="KW-1185">Reference proteome</keyword>
<dbReference type="Proteomes" id="UP000078544">
    <property type="component" value="Unassembled WGS sequence"/>
</dbReference>
<name>A0A162IE10_9HYPO</name>
<dbReference type="GO" id="GO:0005829">
    <property type="term" value="C:cytosol"/>
    <property type="evidence" value="ECO:0007669"/>
    <property type="project" value="TreeGrafter"/>
</dbReference>
<dbReference type="AlphaFoldDB" id="A0A162IE10"/>
<dbReference type="STRING" id="1081109.A0A162IE10"/>
<evidence type="ECO:0000256" key="1">
    <source>
        <dbReference type="ARBA" id="ARBA00005150"/>
    </source>
</evidence>
<dbReference type="InterPro" id="IPR036565">
    <property type="entry name" value="Mur-like_cat_sf"/>
</dbReference>
<protein>
    <recommendedName>
        <fullName evidence="3">tetrahydrofolate synthase</fullName>
        <ecNumber evidence="3">6.3.2.17</ecNumber>
    </recommendedName>
    <alternativeName>
        <fullName evidence="11">Folylpoly-gamma-glutamate synthetase</fullName>
    </alternativeName>
    <alternativeName>
        <fullName evidence="10">Tetrahydrofolylpolyglutamate synthase</fullName>
    </alternativeName>
</protein>
<feature type="region of interest" description="Disordered" evidence="13">
    <location>
        <begin position="481"/>
        <end position="500"/>
    </location>
</feature>
<dbReference type="EC" id="6.3.2.17" evidence="3"/>
<keyword evidence="4" id="KW-0554">One-carbon metabolism</keyword>
<dbReference type="PANTHER" id="PTHR11136:SF5">
    <property type="entry name" value="FOLYLPOLYGLUTAMATE SYNTHASE, MITOCHONDRIAL"/>
    <property type="match status" value="1"/>
</dbReference>
<proteinExistence type="inferred from homology"/>
<comment type="similarity">
    <text evidence="2">Belongs to the folylpolyglutamate synthase family.</text>
</comment>
<evidence type="ECO:0000256" key="4">
    <source>
        <dbReference type="ARBA" id="ARBA00022563"/>
    </source>
</evidence>
<keyword evidence="9" id="KW-0460">Magnesium</keyword>
<evidence type="ECO:0000256" key="11">
    <source>
        <dbReference type="ARBA" id="ARBA00030876"/>
    </source>
</evidence>
<dbReference type="GO" id="GO:0006730">
    <property type="term" value="P:one-carbon metabolic process"/>
    <property type="evidence" value="ECO:0007669"/>
    <property type="project" value="UniProtKB-KW"/>
</dbReference>
<dbReference type="PROSITE" id="PS01012">
    <property type="entry name" value="FOLYLPOLYGLU_SYNT_2"/>
    <property type="match status" value="1"/>
</dbReference>
<dbReference type="InterPro" id="IPR018109">
    <property type="entry name" value="Folylpolyglutamate_synth_CS"/>
</dbReference>
<keyword evidence="7" id="KW-0547">Nucleotide-binding</keyword>
<accession>A0A162IE10</accession>
<evidence type="ECO:0000256" key="6">
    <source>
        <dbReference type="ARBA" id="ARBA00022723"/>
    </source>
</evidence>
<evidence type="ECO:0000256" key="5">
    <source>
        <dbReference type="ARBA" id="ARBA00022598"/>
    </source>
</evidence>
<evidence type="ECO:0000313" key="14">
    <source>
        <dbReference type="EMBL" id="KZZ92093.1"/>
    </source>
</evidence>
<dbReference type="NCBIfam" id="TIGR01499">
    <property type="entry name" value="folC"/>
    <property type="match status" value="1"/>
</dbReference>
<organism evidence="14 15">
    <name type="scientific">Moelleriella libera RCEF 2490</name>
    <dbReference type="NCBI Taxonomy" id="1081109"/>
    <lineage>
        <taxon>Eukaryota</taxon>
        <taxon>Fungi</taxon>
        <taxon>Dikarya</taxon>
        <taxon>Ascomycota</taxon>
        <taxon>Pezizomycotina</taxon>
        <taxon>Sordariomycetes</taxon>
        <taxon>Hypocreomycetidae</taxon>
        <taxon>Hypocreales</taxon>
        <taxon>Clavicipitaceae</taxon>
        <taxon>Moelleriella</taxon>
    </lineage>
</organism>
<evidence type="ECO:0000256" key="9">
    <source>
        <dbReference type="ARBA" id="ARBA00022842"/>
    </source>
</evidence>
<dbReference type="Gene3D" id="3.40.1190.10">
    <property type="entry name" value="Mur-like, catalytic domain"/>
    <property type="match status" value="1"/>
</dbReference>
<sequence>MSLNWNLPSWNLAWTPPYGCLLQHVSRTADDPPPQLHSTTQAEACSNGHFRAVLQCKCAHSLVLRPVILTFSQDAIDALNALQTPYSIVEARRKAGIRPNEKSMREMRAYLARLGYSVNIFLTFSHPICVSFLPRQRQKIDYLSTNALTQPADLDRLNIIHVAGTKGKGSTCAFVDSILSQYRRSSAQNRPQKTGLFISPHLIAVRERIRLNSAPISESLFTKYFFEVWDRLGAADQSPEDAPPFSRPSYARYLTLMSWYAFLQEGVDVAVYETGIGGEYDATNLVQRPVATGISALGIDHVFVLGDTVEKIAWHKAGIMKAGCPAFTTRQVFGAEEVLRQRAKEKDVGLVVLGIDKRLEGVKIRPDAQFQKQNASLAIALAETALRKLAVPIQQGAEHDAVLPNEFKDGLENTVFRGRCEIRTEDRVVWYLDGAHTADSLDMSSRWFADETADSPGPRVLIFNQQGRSEASAFLTTIRQNTRRGAQHHSSSRTSSATARRGKPSFDCAIFCTNRTYVAMGYKRDFVNHGIDANEVDNMAVQYRFAEKWASIDPGAEVVVLPAIEGALEYARIVGDAAAAAAAAAAADDDGLGNRQGDKVQVYVTGSLHLVGGALAILEKSNAL</sequence>
<dbReference type="SUPFAM" id="SSF53623">
    <property type="entry name" value="MurD-like peptide ligases, catalytic domain"/>
    <property type="match status" value="1"/>
</dbReference>
<dbReference type="Gene3D" id="3.90.190.20">
    <property type="entry name" value="Mur ligase, C-terminal domain"/>
    <property type="match status" value="1"/>
</dbReference>
<dbReference type="GO" id="GO:0005524">
    <property type="term" value="F:ATP binding"/>
    <property type="evidence" value="ECO:0007669"/>
    <property type="project" value="UniProtKB-KW"/>
</dbReference>
<evidence type="ECO:0000313" key="15">
    <source>
        <dbReference type="Proteomes" id="UP000078544"/>
    </source>
</evidence>
<keyword evidence="8" id="KW-0067">ATP-binding</keyword>
<dbReference type="InterPro" id="IPR001645">
    <property type="entry name" value="Folylpolyglutamate_synth"/>
</dbReference>
<dbReference type="GO" id="GO:0005739">
    <property type="term" value="C:mitochondrion"/>
    <property type="evidence" value="ECO:0007669"/>
    <property type="project" value="TreeGrafter"/>
</dbReference>
<dbReference type="InterPro" id="IPR036615">
    <property type="entry name" value="Mur_ligase_C_dom_sf"/>
</dbReference>
<dbReference type="GO" id="GO:0046872">
    <property type="term" value="F:metal ion binding"/>
    <property type="evidence" value="ECO:0007669"/>
    <property type="project" value="UniProtKB-KW"/>
</dbReference>
<feature type="compositionally biased region" description="Basic residues" evidence="13">
    <location>
        <begin position="481"/>
        <end position="491"/>
    </location>
</feature>
<evidence type="ECO:0000256" key="7">
    <source>
        <dbReference type="ARBA" id="ARBA00022741"/>
    </source>
</evidence>